<reference evidence="1" key="1">
    <citation type="submission" date="2014-09" db="EMBL/GenBank/DDBJ databases">
        <authorList>
            <person name="Magalhaes I.L.F."/>
            <person name="Oliveira U."/>
            <person name="Santos F.R."/>
            <person name="Vidigal T.H.D.A."/>
            <person name="Brescovit A.D."/>
            <person name="Santos A.J."/>
        </authorList>
    </citation>
    <scope>NUCLEOTIDE SEQUENCE</scope>
    <source>
        <tissue evidence="1">Shoot tissue taken approximately 20 cm above the soil surface</tissue>
    </source>
</reference>
<accession>A0A0A9C421</accession>
<sequence length="19" mass="2186">MLLLSFHIISSAELQLITR</sequence>
<name>A0A0A9C421_ARUDO</name>
<proteinExistence type="predicted"/>
<protein>
    <submittedName>
        <fullName evidence="1">Uncharacterized protein</fullName>
    </submittedName>
</protein>
<dbReference type="AlphaFoldDB" id="A0A0A9C421"/>
<dbReference type="EMBL" id="GBRH01229800">
    <property type="protein sequence ID" value="JAD68095.1"/>
    <property type="molecule type" value="Transcribed_RNA"/>
</dbReference>
<reference evidence="1" key="2">
    <citation type="journal article" date="2015" name="Data Brief">
        <title>Shoot transcriptome of the giant reed, Arundo donax.</title>
        <authorList>
            <person name="Barrero R.A."/>
            <person name="Guerrero F.D."/>
            <person name="Moolhuijzen P."/>
            <person name="Goolsby J.A."/>
            <person name="Tidwell J."/>
            <person name="Bellgard S.E."/>
            <person name="Bellgard M.I."/>
        </authorList>
    </citation>
    <scope>NUCLEOTIDE SEQUENCE</scope>
    <source>
        <tissue evidence="1">Shoot tissue taken approximately 20 cm above the soil surface</tissue>
    </source>
</reference>
<organism evidence="1">
    <name type="scientific">Arundo donax</name>
    <name type="common">Giant reed</name>
    <name type="synonym">Donax arundinaceus</name>
    <dbReference type="NCBI Taxonomy" id="35708"/>
    <lineage>
        <taxon>Eukaryota</taxon>
        <taxon>Viridiplantae</taxon>
        <taxon>Streptophyta</taxon>
        <taxon>Embryophyta</taxon>
        <taxon>Tracheophyta</taxon>
        <taxon>Spermatophyta</taxon>
        <taxon>Magnoliopsida</taxon>
        <taxon>Liliopsida</taxon>
        <taxon>Poales</taxon>
        <taxon>Poaceae</taxon>
        <taxon>PACMAD clade</taxon>
        <taxon>Arundinoideae</taxon>
        <taxon>Arundineae</taxon>
        <taxon>Arundo</taxon>
    </lineage>
</organism>
<evidence type="ECO:0000313" key="1">
    <source>
        <dbReference type="EMBL" id="JAD68095.1"/>
    </source>
</evidence>